<keyword evidence="2" id="KW-1185">Reference proteome</keyword>
<evidence type="ECO:0000313" key="1">
    <source>
        <dbReference type="EMBL" id="KZP07810.1"/>
    </source>
</evidence>
<dbReference type="AlphaFoldDB" id="A0A165WQK1"/>
<evidence type="ECO:0000313" key="2">
    <source>
        <dbReference type="Proteomes" id="UP000076532"/>
    </source>
</evidence>
<dbReference type="EMBL" id="KV417739">
    <property type="protein sequence ID" value="KZP07810.1"/>
    <property type="molecule type" value="Genomic_DNA"/>
</dbReference>
<organism evidence="1 2">
    <name type="scientific">Athelia psychrophila</name>
    <dbReference type="NCBI Taxonomy" id="1759441"/>
    <lineage>
        <taxon>Eukaryota</taxon>
        <taxon>Fungi</taxon>
        <taxon>Dikarya</taxon>
        <taxon>Basidiomycota</taxon>
        <taxon>Agaricomycotina</taxon>
        <taxon>Agaricomycetes</taxon>
        <taxon>Agaricomycetidae</taxon>
        <taxon>Atheliales</taxon>
        <taxon>Atheliaceae</taxon>
        <taxon>Athelia</taxon>
    </lineage>
</organism>
<protein>
    <submittedName>
        <fullName evidence="1">Uncharacterized protein</fullName>
    </submittedName>
</protein>
<name>A0A165WQK1_9AGAM</name>
<accession>A0A165WQK1</accession>
<reference evidence="1 2" key="1">
    <citation type="journal article" date="2016" name="Mol. Biol. Evol.">
        <title>Comparative Genomics of Early-Diverging Mushroom-Forming Fungi Provides Insights into the Origins of Lignocellulose Decay Capabilities.</title>
        <authorList>
            <person name="Nagy L.G."/>
            <person name="Riley R."/>
            <person name="Tritt A."/>
            <person name="Adam C."/>
            <person name="Daum C."/>
            <person name="Floudas D."/>
            <person name="Sun H."/>
            <person name="Yadav J.S."/>
            <person name="Pangilinan J."/>
            <person name="Larsson K.H."/>
            <person name="Matsuura K."/>
            <person name="Barry K."/>
            <person name="Labutti K."/>
            <person name="Kuo R."/>
            <person name="Ohm R.A."/>
            <person name="Bhattacharya S.S."/>
            <person name="Shirouzu T."/>
            <person name="Yoshinaga Y."/>
            <person name="Martin F.M."/>
            <person name="Grigoriev I.V."/>
            <person name="Hibbett D.S."/>
        </authorList>
    </citation>
    <scope>NUCLEOTIDE SEQUENCE [LARGE SCALE GENOMIC DNA]</scope>
    <source>
        <strain evidence="1 2">CBS 109695</strain>
    </source>
</reference>
<proteinExistence type="predicted"/>
<dbReference type="Proteomes" id="UP000076532">
    <property type="component" value="Unassembled WGS sequence"/>
</dbReference>
<gene>
    <name evidence="1" type="ORF">FIBSPDRAFT_939297</name>
</gene>
<sequence length="148" mass="16216">MTTAGYFSPFPLESAQSYGSQRASEDLAINFLHPHTLTSLELHRLHDVWDTKVVSPRARYQKAEKKSINAATILAADVNLADMQLNKPLVQNAERPVAGTRAYWSGKPAGVPTTSALRCRSGPTVPQSGNLHIGRKLHTISSLVNRFP</sequence>